<evidence type="ECO:0000256" key="4">
    <source>
        <dbReference type="PIRSR" id="PIRSR000948-1"/>
    </source>
</evidence>
<sequence length="744" mass="81619">MFRLTSCTALAVSLTVSLALALAGSADAANATTTTRGPAVFTAPTAFPTSLFASMQWVPQSQEGQPQPFVRPHDSSAFPETITNPNALPTAPPESEAVMPKPSAAAHAAVKDKNAFRAAALKNITGIIDDKSKSKCSRCISALRVGQHVARAEPELVPGLLVDLCKRYKYQDKPDVKTACEKMYQRSVWGGPYAQVLSFADFSHGAPDAQNICALALEDSFCDVPEMDVLSDEFLDKWFNGQRTEPKHVTKRSRKTGETRKRPLRVLHLSDIHVDPRYAVGGEVDCDSGQCCRSNSWSADKWDGSPFAPGDLPKANLSKAAGYWGSAKCDSPWALVGSAMQALQHIEGADPIELGVFTGDLATHDRDWQVSRDLVKYAEIALYTLLKDTLGNMTMVVTLGNHDTAPADFFAPHNLPDGLGDQMSWNWDTVAQTLESVGWVNSTDADKVRKHFGGYSTSPRKGLRVISLNGDYYFRENPFAYVHLANPDFSGQLRWLTDELQAAEDAHERVWIISHEETGYSGEDALDNPTNLINHIITRYASTIAHIFFGHTHEDQFQVFYSATSGNSTAVSRKTEDAVAAALMGPSVSPGRYVNPGVRVYVVDPQTYEVLDYDQYYTQLDEFDDELKNAAHGPVWHKLYNARATYGNLSASEAAGTYRAPVQLDNGWWPKDAPLNASFWAALTDEMEQRPELVTLHSIYQARNSKKTVVCDSDECVKATICYMRSGTSALGRACQSGFGSVVN</sequence>
<dbReference type="PANTHER" id="PTHR10340:SF27">
    <property type="entry name" value="ACL091CP"/>
    <property type="match status" value="1"/>
</dbReference>
<feature type="binding site" evidence="4">
    <location>
        <position position="273"/>
    </location>
    <ligand>
        <name>Zn(2+)</name>
        <dbReference type="ChEBI" id="CHEBI:29105"/>
        <label>1</label>
    </ligand>
</feature>
<evidence type="ECO:0000256" key="6">
    <source>
        <dbReference type="SAM" id="MobiDB-lite"/>
    </source>
</evidence>
<dbReference type="GO" id="GO:0006685">
    <property type="term" value="P:sphingomyelin catabolic process"/>
    <property type="evidence" value="ECO:0007669"/>
    <property type="project" value="UniProtKB-UniRule"/>
</dbReference>
<gene>
    <name evidence="9" type="ORF">MCUN1_003416</name>
</gene>
<feature type="disulfide bond" evidence="5">
    <location>
        <begin position="286"/>
        <end position="291"/>
    </location>
</feature>
<dbReference type="GO" id="GO:0016798">
    <property type="term" value="F:hydrolase activity, acting on glycosyl bonds"/>
    <property type="evidence" value="ECO:0007669"/>
    <property type="project" value="UniProtKB-KW"/>
</dbReference>
<name>A0AAF0F1I1_9BASI</name>
<comment type="function">
    <text evidence="3">Converts sphingomyelin to ceramide.</text>
</comment>
<feature type="disulfide bond" evidence="5">
    <location>
        <begin position="292"/>
        <end position="329"/>
    </location>
</feature>
<dbReference type="InterPro" id="IPR041805">
    <property type="entry name" value="ASMase/PPN1_MPP"/>
</dbReference>
<dbReference type="Gene3D" id="3.60.21.10">
    <property type="match status" value="1"/>
</dbReference>
<evidence type="ECO:0000256" key="5">
    <source>
        <dbReference type="PIRSR" id="PIRSR000948-2"/>
    </source>
</evidence>
<feature type="signal peptide" evidence="7">
    <location>
        <begin position="1"/>
        <end position="28"/>
    </location>
</feature>
<dbReference type="EMBL" id="CP119881">
    <property type="protein sequence ID" value="WFD36533.1"/>
    <property type="molecule type" value="Genomic_DNA"/>
</dbReference>
<dbReference type="Proteomes" id="UP001219933">
    <property type="component" value="Chromosome 5"/>
</dbReference>
<feature type="binding site" evidence="4">
    <location>
        <position position="401"/>
    </location>
    <ligand>
        <name>Zn(2+)</name>
        <dbReference type="ChEBI" id="CHEBI:29105"/>
        <label>2</label>
    </ligand>
</feature>
<keyword evidence="4" id="KW-0862">Zinc</keyword>
<evidence type="ECO:0000256" key="7">
    <source>
        <dbReference type="SAM" id="SignalP"/>
    </source>
</evidence>
<dbReference type="GO" id="GO:0046872">
    <property type="term" value="F:metal ion binding"/>
    <property type="evidence" value="ECO:0007669"/>
    <property type="project" value="UniProtKB-KW"/>
</dbReference>
<keyword evidence="2" id="KW-0325">Glycoprotein</keyword>
<feature type="binding site" evidence="4">
    <location>
        <position position="360"/>
    </location>
    <ligand>
        <name>Zn(2+)</name>
        <dbReference type="ChEBI" id="CHEBI:29105"/>
        <label>1</label>
    </ligand>
</feature>
<dbReference type="PANTHER" id="PTHR10340">
    <property type="entry name" value="SPHINGOMYELIN PHOSPHODIESTERASE"/>
    <property type="match status" value="1"/>
</dbReference>
<comment type="cofactor">
    <cofactor evidence="4">
        <name>Zn(2+)</name>
        <dbReference type="ChEBI" id="CHEBI:29105"/>
    </cofactor>
    <text evidence="4">Binds 2 Zn(2+) ions per subunit.</text>
</comment>
<dbReference type="GO" id="GO:0004767">
    <property type="term" value="F:sphingomyelin phosphodiesterase activity"/>
    <property type="evidence" value="ECO:0007669"/>
    <property type="project" value="UniProtKB-UniRule"/>
</dbReference>
<evidence type="ECO:0000256" key="2">
    <source>
        <dbReference type="ARBA" id="ARBA00023180"/>
    </source>
</evidence>
<keyword evidence="4" id="KW-0479">Metal-binding</keyword>
<dbReference type="InterPro" id="IPR004843">
    <property type="entry name" value="Calcineurin-like_PHP"/>
</dbReference>
<dbReference type="GO" id="GO:0005615">
    <property type="term" value="C:extracellular space"/>
    <property type="evidence" value="ECO:0007669"/>
    <property type="project" value="TreeGrafter"/>
</dbReference>
<evidence type="ECO:0000313" key="10">
    <source>
        <dbReference type="Proteomes" id="UP001219933"/>
    </source>
</evidence>
<feature type="binding site" evidence="4">
    <location>
        <position position="271"/>
    </location>
    <ligand>
        <name>Zn(2+)</name>
        <dbReference type="ChEBI" id="CHEBI:29105"/>
        <label>1</label>
    </ligand>
</feature>
<dbReference type="Pfam" id="PF00149">
    <property type="entry name" value="Metallophos"/>
    <property type="match status" value="1"/>
</dbReference>
<organism evidence="9 10">
    <name type="scientific">Malassezia cuniculi</name>
    <dbReference type="NCBI Taxonomy" id="948313"/>
    <lineage>
        <taxon>Eukaryota</taxon>
        <taxon>Fungi</taxon>
        <taxon>Dikarya</taxon>
        <taxon>Basidiomycota</taxon>
        <taxon>Ustilaginomycotina</taxon>
        <taxon>Malasseziomycetes</taxon>
        <taxon>Malasseziales</taxon>
        <taxon>Malasseziaceae</taxon>
        <taxon>Malassezia</taxon>
    </lineage>
</organism>
<evidence type="ECO:0000256" key="3">
    <source>
        <dbReference type="PIRNR" id="PIRNR000948"/>
    </source>
</evidence>
<feature type="region of interest" description="Disordered" evidence="6">
    <location>
        <begin position="79"/>
        <end position="102"/>
    </location>
</feature>
<feature type="domain" description="Calcineurin-like phosphoesterase" evidence="8">
    <location>
        <begin position="264"/>
        <end position="554"/>
    </location>
</feature>
<feature type="binding site" evidence="4">
    <location>
        <position position="551"/>
    </location>
    <ligand>
        <name>Zn(2+)</name>
        <dbReference type="ChEBI" id="CHEBI:29105"/>
        <label>2</label>
    </ligand>
</feature>
<proteinExistence type="inferred from homology"/>
<reference evidence="9" key="1">
    <citation type="submission" date="2023-03" db="EMBL/GenBank/DDBJ databases">
        <title>Mating type loci evolution in Malassezia.</title>
        <authorList>
            <person name="Coelho M.A."/>
        </authorList>
    </citation>
    <scope>NUCLEOTIDE SEQUENCE</scope>
    <source>
        <strain evidence="9">CBS 11721</strain>
    </source>
</reference>
<comment type="similarity">
    <text evidence="3">Belongs to the acid sphingomyelinase family.</text>
</comment>
<keyword evidence="5" id="KW-1015">Disulfide bond</keyword>
<evidence type="ECO:0000256" key="1">
    <source>
        <dbReference type="ARBA" id="ARBA00022801"/>
    </source>
</evidence>
<keyword evidence="7" id="KW-0732">Signal</keyword>
<evidence type="ECO:0000313" key="9">
    <source>
        <dbReference type="EMBL" id="WFD36533.1"/>
    </source>
</evidence>
<dbReference type="InterPro" id="IPR029052">
    <property type="entry name" value="Metallo-depent_PP-like"/>
</dbReference>
<dbReference type="CDD" id="cd00842">
    <property type="entry name" value="MPP_ASMase"/>
    <property type="match status" value="1"/>
</dbReference>
<keyword evidence="3" id="KW-0326">Glycosidase</keyword>
<keyword evidence="10" id="KW-1185">Reference proteome</keyword>
<evidence type="ECO:0000259" key="8">
    <source>
        <dbReference type="Pfam" id="PF00149"/>
    </source>
</evidence>
<dbReference type="AlphaFoldDB" id="A0AAF0F1I1"/>
<accession>A0AAF0F1I1</accession>
<dbReference type="SUPFAM" id="SSF56300">
    <property type="entry name" value="Metallo-dependent phosphatases"/>
    <property type="match status" value="1"/>
</dbReference>
<protein>
    <recommendedName>
        <fullName evidence="3">Sphingomyelin phosphodiesterase</fullName>
    </recommendedName>
</protein>
<feature type="chain" id="PRO_5041944514" description="Sphingomyelin phosphodiesterase" evidence="7">
    <location>
        <begin position="29"/>
        <end position="744"/>
    </location>
</feature>
<dbReference type="PIRSF" id="PIRSF000948">
    <property type="entry name" value="Sphingomy_PDE"/>
    <property type="match status" value="1"/>
</dbReference>
<dbReference type="InterPro" id="IPR011160">
    <property type="entry name" value="Sphingomy_PDE"/>
</dbReference>
<feature type="binding site" evidence="4">
    <location>
        <position position="553"/>
    </location>
    <ligand>
        <name>Zn(2+)</name>
        <dbReference type="ChEBI" id="CHEBI:29105"/>
        <label>1</label>
    </ligand>
</feature>
<keyword evidence="1 3" id="KW-0378">Hydrolase</keyword>
<dbReference type="GO" id="GO:0016020">
    <property type="term" value="C:membrane"/>
    <property type="evidence" value="ECO:0007669"/>
    <property type="project" value="GOC"/>
</dbReference>
<feature type="binding site" evidence="4">
    <location>
        <position position="515"/>
    </location>
    <ligand>
        <name>Zn(2+)</name>
        <dbReference type="ChEBI" id="CHEBI:29105"/>
        <label>2</label>
    </ligand>
</feature>
<feature type="binding site" evidence="4">
    <location>
        <position position="360"/>
    </location>
    <ligand>
        <name>Zn(2+)</name>
        <dbReference type="ChEBI" id="CHEBI:29105"/>
        <label>2</label>
    </ligand>
</feature>